<dbReference type="RefSeq" id="WP_185126590.1">
    <property type="nucleotide sequence ID" value="NZ_CAJEWD010000009.1"/>
</dbReference>
<reference evidence="7 8" key="1">
    <citation type="submission" date="2020-07" db="EMBL/GenBank/DDBJ databases">
        <authorList>
            <person name="Criscuolo A."/>
        </authorList>
    </citation>
    <scope>NUCLEOTIDE SEQUENCE [LARGE SCALE GENOMIC DNA]</scope>
    <source>
        <strain evidence="7">CIP111649</strain>
    </source>
</reference>
<comment type="similarity">
    <text evidence="2">Belongs to the pseudouridine synthase RluA family.</text>
</comment>
<evidence type="ECO:0000256" key="2">
    <source>
        <dbReference type="ARBA" id="ARBA00010876"/>
    </source>
</evidence>
<dbReference type="PANTHER" id="PTHR21600">
    <property type="entry name" value="MITOCHONDRIAL RNA PSEUDOURIDINE SYNTHASE"/>
    <property type="match status" value="1"/>
</dbReference>
<evidence type="ECO:0000256" key="3">
    <source>
        <dbReference type="ARBA" id="ARBA00031870"/>
    </source>
</evidence>
<dbReference type="GO" id="GO:0009982">
    <property type="term" value="F:pseudouridine synthase activity"/>
    <property type="evidence" value="ECO:0007669"/>
    <property type="project" value="InterPro"/>
</dbReference>
<proteinExistence type="inferred from homology"/>
<dbReference type="InterPro" id="IPR006145">
    <property type="entry name" value="PsdUridine_synth_RsuA/RluA"/>
</dbReference>
<sequence>MKFTIDKKFKNKSLEEVLKALYIPKKELHWLRMSKDIKVNDQECKLNVILKENDEVYLPDFIQESAYKKSNKKASIVYEDHNIVVAEKPAGQKVHPNDENEHDTLVNDVINTVDSNYVEAVHRLDADTTGIVLLAKNAYMKKILDHMLANNQIRRIYKAHVKKNSGIRKQTIKAPLGRKPYTNIYHVTRDGKSAITHILSSQKKEHYDVLTVELETGRTHQIRAHLNHLNAPIIGDKLYGGSTAVNMHLFGYQLSFINPLDDKELTVTMKEK</sequence>
<dbReference type="Proteomes" id="UP000589351">
    <property type="component" value="Unassembled WGS sequence"/>
</dbReference>
<dbReference type="GO" id="GO:0000455">
    <property type="term" value="P:enzyme-directed rRNA pseudouridine synthesis"/>
    <property type="evidence" value="ECO:0007669"/>
    <property type="project" value="TreeGrafter"/>
</dbReference>
<dbReference type="InterPro" id="IPR020103">
    <property type="entry name" value="PsdUridine_synth_cat_dom_sf"/>
</dbReference>
<comment type="catalytic activity">
    <reaction evidence="1">
        <text>a uridine in RNA = a pseudouridine in RNA</text>
        <dbReference type="Rhea" id="RHEA:48348"/>
        <dbReference type="Rhea" id="RHEA-COMP:12068"/>
        <dbReference type="Rhea" id="RHEA-COMP:12069"/>
        <dbReference type="ChEBI" id="CHEBI:65314"/>
        <dbReference type="ChEBI" id="CHEBI:65315"/>
    </reaction>
</comment>
<dbReference type="PROSITE" id="PS50889">
    <property type="entry name" value="S4"/>
    <property type="match status" value="1"/>
</dbReference>
<dbReference type="CDD" id="cd02869">
    <property type="entry name" value="PseudoU_synth_RluA_like"/>
    <property type="match status" value="1"/>
</dbReference>
<accession>A0A6V7RS94</accession>
<evidence type="ECO:0000313" key="7">
    <source>
        <dbReference type="EMBL" id="CAD2081252.1"/>
    </source>
</evidence>
<evidence type="ECO:0000256" key="1">
    <source>
        <dbReference type="ARBA" id="ARBA00000073"/>
    </source>
</evidence>
<evidence type="ECO:0000259" key="6">
    <source>
        <dbReference type="Pfam" id="PF00849"/>
    </source>
</evidence>
<dbReference type="GO" id="GO:0140098">
    <property type="term" value="F:catalytic activity, acting on RNA"/>
    <property type="evidence" value="ECO:0007669"/>
    <property type="project" value="UniProtKB-ARBA"/>
</dbReference>
<evidence type="ECO:0000256" key="4">
    <source>
        <dbReference type="ARBA" id="ARBA00033164"/>
    </source>
</evidence>
<feature type="domain" description="Pseudouridine synthase RsuA/RluA-like" evidence="6">
    <location>
        <begin position="82"/>
        <end position="228"/>
    </location>
</feature>
<protein>
    <recommendedName>
        <fullName evidence="3">RNA pseudouridylate synthase</fullName>
    </recommendedName>
    <alternativeName>
        <fullName evidence="4">RNA-uridine isomerase</fullName>
    </alternativeName>
</protein>
<keyword evidence="5" id="KW-0694">RNA-binding</keyword>
<organism evidence="7 8">
    <name type="scientific">Jeotgalicoccus meleagridis</name>
    <dbReference type="NCBI Taxonomy" id="2759181"/>
    <lineage>
        <taxon>Bacteria</taxon>
        <taxon>Bacillati</taxon>
        <taxon>Bacillota</taxon>
        <taxon>Bacilli</taxon>
        <taxon>Bacillales</taxon>
        <taxon>Staphylococcaceae</taxon>
        <taxon>Jeotgalicoccus</taxon>
    </lineage>
</organism>
<dbReference type="Gene3D" id="3.30.2350.10">
    <property type="entry name" value="Pseudouridine synthase"/>
    <property type="match status" value="1"/>
</dbReference>
<dbReference type="SUPFAM" id="SSF55120">
    <property type="entry name" value="Pseudouridine synthase"/>
    <property type="match status" value="1"/>
</dbReference>
<evidence type="ECO:0000256" key="5">
    <source>
        <dbReference type="PROSITE-ProRule" id="PRU00182"/>
    </source>
</evidence>
<dbReference type="EMBL" id="CAJEWD010000009">
    <property type="protein sequence ID" value="CAD2081252.1"/>
    <property type="molecule type" value="Genomic_DNA"/>
</dbReference>
<dbReference type="Pfam" id="PF00849">
    <property type="entry name" value="PseudoU_synth_2"/>
    <property type="match status" value="1"/>
</dbReference>
<name>A0A6V7RS94_9STAP</name>
<comment type="caution">
    <text evidence="7">The sequence shown here is derived from an EMBL/GenBank/DDBJ whole genome shotgun (WGS) entry which is preliminary data.</text>
</comment>
<keyword evidence="8" id="KW-1185">Reference proteome</keyword>
<dbReference type="InterPro" id="IPR006224">
    <property type="entry name" value="PsdUridine_synth_RluA-like_CS"/>
</dbReference>
<evidence type="ECO:0000313" key="8">
    <source>
        <dbReference type="Proteomes" id="UP000589351"/>
    </source>
</evidence>
<dbReference type="AlphaFoldDB" id="A0A6V7RS94"/>
<gene>
    <name evidence="7" type="primary">rluD_4</name>
    <name evidence="7" type="ORF">JEODO184_02083</name>
</gene>
<dbReference type="InterPro" id="IPR050188">
    <property type="entry name" value="RluA_PseudoU_synthase"/>
</dbReference>
<dbReference type="PROSITE" id="PS01129">
    <property type="entry name" value="PSI_RLU"/>
    <property type="match status" value="1"/>
</dbReference>
<dbReference type="GO" id="GO:0003723">
    <property type="term" value="F:RNA binding"/>
    <property type="evidence" value="ECO:0007669"/>
    <property type="project" value="UniProtKB-KW"/>
</dbReference>
<dbReference type="PANTHER" id="PTHR21600:SF87">
    <property type="entry name" value="RNA PSEUDOURIDYLATE SYNTHASE DOMAIN-CONTAINING PROTEIN 1"/>
    <property type="match status" value="1"/>
</dbReference>